<organism evidence="1 2">
    <name type="scientific">Lasius platythorax</name>
    <dbReference type="NCBI Taxonomy" id="488582"/>
    <lineage>
        <taxon>Eukaryota</taxon>
        <taxon>Metazoa</taxon>
        <taxon>Ecdysozoa</taxon>
        <taxon>Arthropoda</taxon>
        <taxon>Hexapoda</taxon>
        <taxon>Insecta</taxon>
        <taxon>Pterygota</taxon>
        <taxon>Neoptera</taxon>
        <taxon>Endopterygota</taxon>
        <taxon>Hymenoptera</taxon>
        <taxon>Apocrita</taxon>
        <taxon>Aculeata</taxon>
        <taxon>Formicoidea</taxon>
        <taxon>Formicidae</taxon>
        <taxon>Formicinae</taxon>
        <taxon>Lasius</taxon>
        <taxon>Lasius</taxon>
    </lineage>
</organism>
<reference evidence="1" key="1">
    <citation type="submission" date="2024-04" db="EMBL/GenBank/DDBJ databases">
        <authorList>
            <consortium name="Molecular Ecology Group"/>
        </authorList>
    </citation>
    <scope>NUCLEOTIDE SEQUENCE</scope>
</reference>
<dbReference type="EMBL" id="OZ034832">
    <property type="protein sequence ID" value="CAL1689253.1"/>
    <property type="molecule type" value="Genomic_DNA"/>
</dbReference>
<evidence type="ECO:0000313" key="1">
    <source>
        <dbReference type="EMBL" id="CAL1689253.1"/>
    </source>
</evidence>
<gene>
    <name evidence="1" type="ORF">LPLAT_LOCUS14214</name>
</gene>
<dbReference type="Proteomes" id="UP001497644">
    <property type="component" value="Chromosome 9"/>
</dbReference>
<protein>
    <submittedName>
        <fullName evidence="1">Uncharacterized protein</fullName>
    </submittedName>
</protein>
<dbReference type="AlphaFoldDB" id="A0AAV2PBA2"/>
<sequence length="87" mass="9552">MNGHTARRNGYLVPSGRTFRASILTGRQRGCSSLQARGWTITRMATVAPVRLPPLVDAFFRCSPSLLCGKLPVPVSRYSWSVVIHPA</sequence>
<name>A0AAV2PBA2_9HYME</name>
<accession>A0AAV2PBA2</accession>
<keyword evidence="2" id="KW-1185">Reference proteome</keyword>
<evidence type="ECO:0000313" key="2">
    <source>
        <dbReference type="Proteomes" id="UP001497644"/>
    </source>
</evidence>
<proteinExistence type="predicted"/>